<organism evidence="2 3">
    <name type="scientific">Candidatus Dechloromonas phosphorivorans</name>
    <dbReference type="NCBI Taxonomy" id="2899244"/>
    <lineage>
        <taxon>Bacteria</taxon>
        <taxon>Pseudomonadati</taxon>
        <taxon>Pseudomonadota</taxon>
        <taxon>Betaproteobacteria</taxon>
        <taxon>Rhodocyclales</taxon>
        <taxon>Azonexaceae</taxon>
        <taxon>Dechloromonas</taxon>
    </lineage>
</organism>
<reference evidence="2" key="1">
    <citation type="submission" date="2020-10" db="EMBL/GenBank/DDBJ databases">
        <title>Connecting structure to function with the recovery of over 1000 high-quality activated sludge metagenome-assembled genomes encoding full-length rRNA genes using long-read sequencing.</title>
        <authorList>
            <person name="Singleton C.M."/>
            <person name="Petriglieri F."/>
            <person name="Kristensen J.M."/>
            <person name="Kirkegaard R.H."/>
            <person name="Michaelsen T.Y."/>
            <person name="Andersen M.H."/>
            <person name="Karst S.M."/>
            <person name="Dueholm M.S."/>
            <person name="Nielsen P.H."/>
            <person name="Albertsen M."/>
        </authorList>
    </citation>
    <scope>NUCLEOTIDE SEQUENCE</scope>
    <source>
        <strain evidence="2">OdNE_18-Q3-R46-58_BAT3C.305</strain>
    </source>
</reference>
<dbReference type="Proteomes" id="UP000808146">
    <property type="component" value="Unassembled WGS sequence"/>
</dbReference>
<evidence type="ECO:0000256" key="1">
    <source>
        <dbReference type="SAM" id="Phobius"/>
    </source>
</evidence>
<dbReference type="AlphaFoldDB" id="A0A9D7QN53"/>
<feature type="transmembrane region" description="Helical" evidence="1">
    <location>
        <begin position="37"/>
        <end position="61"/>
    </location>
</feature>
<feature type="transmembrane region" description="Helical" evidence="1">
    <location>
        <begin position="73"/>
        <end position="90"/>
    </location>
</feature>
<name>A0A9D7QN53_9RHOO</name>
<evidence type="ECO:0000313" key="3">
    <source>
        <dbReference type="Proteomes" id="UP000808146"/>
    </source>
</evidence>
<accession>A0A9D7QN53</accession>
<feature type="transmembrane region" description="Helical" evidence="1">
    <location>
        <begin position="96"/>
        <end position="112"/>
    </location>
</feature>
<evidence type="ECO:0000313" key="2">
    <source>
        <dbReference type="EMBL" id="MBK8892473.1"/>
    </source>
</evidence>
<keyword evidence="1" id="KW-0812">Transmembrane</keyword>
<protein>
    <submittedName>
        <fullName evidence="2">Uncharacterized protein</fullName>
    </submittedName>
</protein>
<keyword evidence="1" id="KW-1133">Transmembrane helix</keyword>
<dbReference type="EMBL" id="JADKBR010000029">
    <property type="protein sequence ID" value="MBK8892473.1"/>
    <property type="molecule type" value="Genomic_DNA"/>
</dbReference>
<keyword evidence="1" id="KW-0472">Membrane</keyword>
<sequence length="121" mass="12775">MATDTEAAMSALDMAQKALDKVQASPSTWVQPWSPELVQFLAIGVLGFSGVALIMATALLWRSGAPAHQVLRVFGILTILGFSALLLVVGYNNEQLTPIVGLFGAIAGYLLGKDSKANNDE</sequence>
<gene>
    <name evidence="2" type="ORF">IPN75_20030</name>
</gene>
<comment type="caution">
    <text evidence="2">The sequence shown here is derived from an EMBL/GenBank/DDBJ whole genome shotgun (WGS) entry which is preliminary data.</text>
</comment>
<proteinExistence type="predicted"/>